<dbReference type="AlphaFoldDB" id="A0A1B9GZI1"/>
<accession>A0A1B9GZI1</accession>
<protein>
    <submittedName>
        <fullName evidence="1">Uncharacterized protein</fullName>
    </submittedName>
</protein>
<name>A0A1B9GZI1_9TREE</name>
<dbReference type="EMBL" id="KI669495">
    <property type="protein sequence ID" value="OCF36431.1"/>
    <property type="molecule type" value="Genomic_DNA"/>
</dbReference>
<reference evidence="2" key="2">
    <citation type="submission" date="2013-12" db="EMBL/GenBank/DDBJ databases">
        <title>Evolution of pathogenesis and genome organization in the Tremellales.</title>
        <authorList>
            <person name="Cuomo C."/>
            <person name="Litvintseva A."/>
            <person name="Heitman J."/>
            <person name="Chen Y."/>
            <person name="Sun S."/>
            <person name="Springer D."/>
            <person name="Dromer F."/>
            <person name="Young S."/>
            <person name="Zeng Q."/>
            <person name="Chapman S."/>
            <person name="Gujja S."/>
            <person name="Saif S."/>
            <person name="Birren B."/>
        </authorList>
    </citation>
    <scope>NUCLEOTIDE SEQUENCE [LARGE SCALE GENOMIC DNA]</scope>
    <source>
        <strain evidence="2">BCC8398</strain>
    </source>
</reference>
<proteinExistence type="predicted"/>
<reference evidence="1 2" key="1">
    <citation type="submission" date="2013-07" db="EMBL/GenBank/DDBJ databases">
        <title>The Genome Sequence of Cryptococcus heveanensis BCC8398.</title>
        <authorList>
            <consortium name="The Broad Institute Genome Sequencing Platform"/>
            <person name="Cuomo C."/>
            <person name="Litvintseva A."/>
            <person name="Chen Y."/>
            <person name="Heitman J."/>
            <person name="Sun S."/>
            <person name="Springer D."/>
            <person name="Dromer F."/>
            <person name="Young S.K."/>
            <person name="Zeng Q."/>
            <person name="Gargeya S."/>
            <person name="Fitzgerald M."/>
            <person name="Abouelleil A."/>
            <person name="Alvarado L."/>
            <person name="Berlin A.M."/>
            <person name="Chapman S.B."/>
            <person name="Dewar J."/>
            <person name="Goldberg J."/>
            <person name="Griggs A."/>
            <person name="Gujja S."/>
            <person name="Hansen M."/>
            <person name="Howarth C."/>
            <person name="Imamovic A."/>
            <person name="Larimer J."/>
            <person name="McCowan C."/>
            <person name="Murphy C."/>
            <person name="Pearson M."/>
            <person name="Priest M."/>
            <person name="Roberts A."/>
            <person name="Saif S."/>
            <person name="Shea T."/>
            <person name="Sykes S."/>
            <person name="Wortman J."/>
            <person name="Nusbaum C."/>
            <person name="Birren B."/>
        </authorList>
    </citation>
    <scope>NUCLEOTIDE SEQUENCE [LARGE SCALE GENOMIC DNA]</scope>
    <source>
        <strain evidence="1 2">BCC8398</strain>
    </source>
</reference>
<sequence length="109" mass="11865">MAETTEYTVTDISNALKGYVNRTRTAAHFDAPSFTAASKGTSEVVTKISQKRVRDSLQSIQRNAVVIRDNIAIVQSWANNVNEAPSMQDGLNAISCLTRDAADRHGAVR</sequence>
<gene>
    <name evidence="1" type="ORF">I316_01680</name>
</gene>
<evidence type="ECO:0000313" key="2">
    <source>
        <dbReference type="Proteomes" id="UP000092666"/>
    </source>
</evidence>
<keyword evidence="2" id="KW-1185">Reference proteome</keyword>
<dbReference type="Proteomes" id="UP000092666">
    <property type="component" value="Unassembled WGS sequence"/>
</dbReference>
<evidence type="ECO:0000313" key="1">
    <source>
        <dbReference type="EMBL" id="OCF36431.1"/>
    </source>
</evidence>
<organism evidence="1 2">
    <name type="scientific">Kwoniella heveanensis BCC8398</name>
    <dbReference type="NCBI Taxonomy" id="1296120"/>
    <lineage>
        <taxon>Eukaryota</taxon>
        <taxon>Fungi</taxon>
        <taxon>Dikarya</taxon>
        <taxon>Basidiomycota</taxon>
        <taxon>Agaricomycotina</taxon>
        <taxon>Tremellomycetes</taxon>
        <taxon>Tremellales</taxon>
        <taxon>Cryptococcaceae</taxon>
        <taxon>Kwoniella</taxon>
    </lineage>
</organism>